<accession>A0A6M0K1U1</accession>
<proteinExistence type="predicted"/>
<protein>
    <submittedName>
        <fullName evidence="1">SEL1-like repeat protein</fullName>
    </submittedName>
</protein>
<evidence type="ECO:0000313" key="2">
    <source>
        <dbReference type="Proteomes" id="UP000483379"/>
    </source>
</evidence>
<dbReference type="EMBL" id="JAAIJQ010000030">
    <property type="protein sequence ID" value="NEV62567.1"/>
    <property type="molecule type" value="Genomic_DNA"/>
</dbReference>
<comment type="caution">
    <text evidence="1">The sequence shown here is derived from an EMBL/GenBank/DDBJ whole genome shotgun (WGS) entry which is preliminary data.</text>
</comment>
<dbReference type="SMART" id="SM00671">
    <property type="entry name" value="SEL1"/>
    <property type="match status" value="1"/>
</dbReference>
<dbReference type="Pfam" id="PF08238">
    <property type="entry name" value="Sel1"/>
    <property type="match status" value="1"/>
</dbReference>
<organism evidence="1 2">
    <name type="scientific">Thiorhodococcus minor</name>
    <dbReference type="NCBI Taxonomy" id="57489"/>
    <lineage>
        <taxon>Bacteria</taxon>
        <taxon>Pseudomonadati</taxon>
        <taxon>Pseudomonadota</taxon>
        <taxon>Gammaproteobacteria</taxon>
        <taxon>Chromatiales</taxon>
        <taxon>Chromatiaceae</taxon>
        <taxon>Thiorhodococcus</taxon>
    </lineage>
</organism>
<name>A0A6M0K1U1_9GAMM</name>
<evidence type="ECO:0000313" key="1">
    <source>
        <dbReference type="EMBL" id="NEV62567.1"/>
    </source>
</evidence>
<dbReference type="InterPro" id="IPR011990">
    <property type="entry name" value="TPR-like_helical_dom_sf"/>
</dbReference>
<reference evidence="1 2" key="1">
    <citation type="submission" date="2020-02" db="EMBL/GenBank/DDBJ databases">
        <title>Genome sequences of Thiorhodococcus mannitoliphagus and Thiorhodococcus minor, purple sulfur photosynthetic bacteria in the gammaproteobacterial family, Chromatiaceae.</title>
        <authorList>
            <person name="Aviles F.A."/>
            <person name="Meyer T.E."/>
            <person name="Kyndt J.A."/>
        </authorList>
    </citation>
    <scope>NUCLEOTIDE SEQUENCE [LARGE SCALE GENOMIC DNA]</scope>
    <source>
        <strain evidence="1 2">DSM 11518</strain>
    </source>
</reference>
<gene>
    <name evidence="1" type="ORF">G3446_11805</name>
</gene>
<dbReference type="AlphaFoldDB" id="A0A6M0K1U1"/>
<dbReference type="Proteomes" id="UP000483379">
    <property type="component" value="Unassembled WGS sequence"/>
</dbReference>
<dbReference type="InterPro" id="IPR006597">
    <property type="entry name" value="Sel1-like"/>
</dbReference>
<sequence length="107" mass="11748">MTSSAYLKDLVLLRNDPAMVPRIQEAAERGEVDAQYAMGLVCAEGRGVPVDLALAHYWLSLAVAQGDRDAERLREVVGMQMTDAQYETAKRLRAADLHASRPAAARH</sequence>
<keyword evidence="2" id="KW-1185">Reference proteome</keyword>
<dbReference type="Gene3D" id="1.25.40.10">
    <property type="entry name" value="Tetratricopeptide repeat domain"/>
    <property type="match status" value="1"/>
</dbReference>
<dbReference type="RefSeq" id="WP_164453031.1">
    <property type="nucleotide sequence ID" value="NZ_JAAIJQ010000030.1"/>
</dbReference>
<dbReference type="SUPFAM" id="SSF81901">
    <property type="entry name" value="HCP-like"/>
    <property type="match status" value="1"/>
</dbReference>